<reference evidence="1 2" key="1">
    <citation type="submission" date="2019-10" db="EMBL/GenBank/DDBJ databases">
        <title>Whole-genome sequence of the purple nonsulfur photosynthetic bacterium Rhodocyclus tenuis.</title>
        <authorList>
            <person name="Kyndt J.A."/>
            <person name="Meyer T.E."/>
        </authorList>
    </citation>
    <scope>NUCLEOTIDE SEQUENCE [LARGE SCALE GENOMIC DNA]</scope>
    <source>
        <strain evidence="1 2">DSM 110</strain>
    </source>
</reference>
<name>A0A6L5JXC5_RHOTE</name>
<gene>
    <name evidence="1" type="ORF">GHK24_05785</name>
</gene>
<evidence type="ECO:0000313" key="1">
    <source>
        <dbReference type="EMBL" id="MQY51284.1"/>
    </source>
</evidence>
<dbReference type="AlphaFoldDB" id="A0A6L5JXC5"/>
<dbReference type="PROSITE" id="PS51257">
    <property type="entry name" value="PROKAR_LIPOPROTEIN"/>
    <property type="match status" value="1"/>
</dbReference>
<accession>A0A6L5JXC5</accession>
<evidence type="ECO:0008006" key="3">
    <source>
        <dbReference type="Google" id="ProtNLM"/>
    </source>
</evidence>
<comment type="caution">
    <text evidence="1">The sequence shown here is derived from an EMBL/GenBank/DDBJ whole genome shotgun (WGS) entry which is preliminary data.</text>
</comment>
<proteinExistence type="predicted"/>
<dbReference type="Proteomes" id="UP000480275">
    <property type="component" value="Unassembled WGS sequence"/>
</dbReference>
<dbReference type="EMBL" id="WIXJ01000003">
    <property type="protein sequence ID" value="MQY51284.1"/>
    <property type="molecule type" value="Genomic_DNA"/>
</dbReference>
<organism evidence="1 2">
    <name type="scientific">Rhodocyclus tenuis</name>
    <name type="common">Rhodospirillum tenue</name>
    <dbReference type="NCBI Taxonomy" id="1066"/>
    <lineage>
        <taxon>Bacteria</taxon>
        <taxon>Pseudomonadati</taxon>
        <taxon>Pseudomonadota</taxon>
        <taxon>Betaproteobacteria</taxon>
        <taxon>Rhodocyclales</taxon>
        <taxon>Rhodocyclaceae</taxon>
        <taxon>Rhodocyclus</taxon>
    </lineage>
</organism>
<evidence type="ECO:0000313" key="2">
    <source>
        <dbReference type="Proteomes" id="UP000480275"/>
    </source>
</evidence>
<protein>
    <recommendedName>
        <fullName evidence="3">Lipoprotein</fullName>
    </recommendedName>
</protein>
<sequence length="153" mass="16183">MRSRGFVLAIAAAVALSGCSMFTPREGPGGEKLVYLKSIKRTGGEFSMSRNDGVLTSVFGVVGPAGAAVGAAADVVFGTAAASLQEPAIDVFYANHDDTLADMEGRRFFGADFFSRPAWEGSEKLYPKSWVILTSDKDGKLLLPCETPCLPVK</sequence>